<dbReference type="PROSITE" id="PS51371">
    <property type="entry name" value="CBS"/>
    <property type="match status" value="1"/>
</dbReference>
<dbReference type="Gene3D" id="3.10.580.10">
    <property type="entry name" value="CBS-domain"/>
    <property type="match status" value="1"/>
</dbReference>
<dbReference type="CDD" id="cd01949">
    <property type="entry name" value="GGDEF"/>
    <property type="match status" value="1"/>
</dbReference>
<evidence type="ECO:0000313" key="5">
    <source>
        <dbReference type="EMBL" id="TJY39701.1"/>
    </source>
</evidence>
<dbReference type="Gene3D" id="3.30.70.270">
    <property type="match status" value="1"/>
</dbReference>
<dbReference type="SMART" id="SM00052">
    <property type="entry name" value="EAL"/>
    <property type="match status" value="1"/>
</dbReference>
<evidence type="ECO:0000259" key="3">
    <source>
        <dbReference type="PROSITE" id="PS50887"/>
    </source>
</evidence>
<feature type="domain" description="EAL" evidence="2">
    <location>
        <begin position="171"/>
        <end position="426"/>
    </location>
</feature>
<dbReference type="PANTHER" id="PTHR33121">
    <property type="entry name" value="CYCLIC DI-GMP PHOSPHODIESTERASE PDEF"/>
    <property type="match status" value="1"/>
</dbReference>
<dbReference type="RefSeq" id="WP_136779142.1">
    <property type="nucleotide sequence ID" value="NZ_SUPK01000009.1"/>
</dbReference>
<dbReference type="SUPFAM" id="SSF55073">
    <property type="entry name" value="Nucleotide cyclase"/>
    <property type="match status" value="1"/>
</dbReference>
<keyword evidence="6" id="KW-1185">Reference proteome</keyword>
<dbReference type="EMBL" id="SUPK01000009">
    <property type="protein sequence ID" value="TJY39701.1"/>
    <property type="molecule type" value="Genomic_DNA"/>
</dbReference>
<evidence type="ECO:0000259" key="2">
    <source>
        <dbReference type="PROSITE" id="PS50883"/>
    </source>
</evidence>
<dbReference type="Pfam" id="PF00563">
    <property type="entry name" value="EAL"/>
    <property type="match status" value="1"/>
</dbReference>
<proteinExistence type="predicted"/>
<dbReference type="OrthoDB" id="9813903at2"/>
<organism evidence="5 6">
    <name type="scientific">Cohnella pontilimi</name>
    <dbReference type="NCBI Taxonomy" id="2564100"/>
    <lineage>
        <taxon>Bacteria</taxon>
        <taxon>Bacillati</taxon>
        <taxon>Bacillota</taxon>
        <taxon>Bacilli</taxon>
        <taxon>Bacillales</taxon>
        <taxon>Paenibacillaceae</taxon>
        <taxon>Cohnella</taxon>
    </lineage>
</organism>
<dbReference type="InterPro" id="IPR000644">
    <property type="entry name" value="CBS_dom"/>
</dbReference>
<evidence type="ECO:0000313" key="6">
    <source>
        <dbReference type="Proteomes" id="UP000309673"/>
    </source>
</evidence>
<keyword evidence="1" id="KW-0129">CBS domain</keyword>
<dbReference type="CDD" id="cd04598">
    <property type="entry name" value="CBS_pair_GGDEF_EAL"/>
    <property type="match status" value="1"/>
</dbReference>
<dbReference type="InterPro" id="IPR000160">
    <property type="entry name" value="GGDEF_dom"/>
</dbReference>
<dbReference type="SUPFAM" id="SSF54631">
    <property type="entry name" value="CBS-domain pair"/>
    <property type="match status" value="1"/>
</dbReference>
<dbReference type="Pfam" id="PF00571">
    <property type="entry name" value="CBS"/>
    <property type="match status" value="2"/>
</dbReference>
<sequence length="757" mass="84749">MAIIGNWINGDMLEELAKEEERGDIGILVMTWDQTLETAHHEGFFSLRLTRLFRSTAMRFSKTTGAAFKWLVLDDGLLMVIRMARSEWAAERDEALTRLLFELRETAVQVFSAGKRTRKLRGKDRICGGAALIRRQDEGTDGHSAAGDRDVDLLSALLRAWRMAVTSSPCSFEIFECRKQAVRWSRERIGVRYAPIVSMQDGSLFAYEALPFNKATAEVWTPEQFFSVSEWEGELFDNDRYFREQAILAAPSGSTPVKLFVPVPAWIVFEPKLHPGDTLSKMEAAGLRPEQVVLTLVDNGTDHPGTLVAALRHYRMQGFRIALSAVGTDREAIERLIALKPDYARIKGDWIPKETRDPVGESLLQAVTSLARKEKIVLFADGLQRKEQIRPLISAGVGYGLGPWIGDSAEKPPPLDPVVTDRIRQEIRRKFRGTSGSLAELVEPVHTFSSRTPVSEIARQFETHRESHVFVIVENGQPVGLVMREKLHRMLASQFGLPLYGNRPVAKIMETQPLVADQKTPIDQLSQAAMMREPDKLYDSVIVTDAGKVKGIVSIRALLEWVTNVRMADAQWANPLTGLPGNEPIRRELSRRLDEGRPFSVIYADLDHFKGYNDRYGFHRGDDVIRFTGETLQSVVKDYCPDNSFVGHIGGDDFIVIMDSGNPVKISEDILVLFEKGISSFIDGTHGPVADRSGMLLENTGVSISLALLLCQNTDGWTPDTLAERAALLKKKAKSRSGNSLEWDMLDYQEDQAERQA</sequence>
<dbReference type="InterPro" id="IPR043128">
    <property type="entry name" value="Rev_trsase/Diguanyl_cyclase"/>
</dbReference>
<evidence type="ECO:0000256" key="1">
    <source>
        <dbReference type="PROSITE-ProRule" id="PRU00703"/>
    </source>
</evidence>
<dbReference type="AlphaFoldDB" id="A0A4U0F530"/>
<dbReference type="NCBIfam" id="TIGR00254">
    <property type="entry name" value="GGDEF"/>
    <property type="match status" value="1"/>
</dbReference>
<dbReference type="InterPro" id="IPR001633">
    <property type="entry name" value="EAL_dom"/>
</dbReference>
<feature type="domain" description="CBS" evidence="4">
    <location>
        <begin position="441"/>
        <end position="499"/>
    </location>
</feature>
<reference evidence="5 6" key="1">
    <citation type="submission" date="2019-04" db="EMBL/GenBank/DDBJ databases">
        <title>Cohnella sp. nov., isolated from soil.</title>
        <authorList>
            <person name="Kim W."/>
        </authorList>
    </citation>
    <scope>NUCLEOTIDE SEQUENCE [LARGE SCALE GENOMIC DNA]</scope>
    <source>
        <strain evidence="5 6">CAU 1483</strain>
    </source>
</reference>
<dbReference type="InterPro" id="IPR050706">
    <property type="entry name" value="Cyclic-di-GMP_PDE-like"/>
</dbReference>
<dbReference type="SMART" id="SM00267">
    <property type="entry name" value="GGDEF"/>
    <property type="match status" value="1"/>
</dbReference>
<dbReference type="SUPFAM" id="SSF141868">
    <property type="entry name" value="EAL domain-like"/>
    <property type="match status" value="1"/>
</dbReference>
<dbReference type="PANTHER" id="PTHR33121:SF76">
    <property type="entry name" value="SIGNALING PROTEIN"/>
    <property type="match status" value="1"/>
</dbReference>
<gene>
    <name evidence="5" type="ORF">E5161_17250</name>
</gene>
<dbReference type="InterPro" id="IPR035919">
    <property type="entry name" value="EAL_sf"/>
</dbReference>
<dbReference type="Proteomes" id="UP000309673">
    <property type="component" value="Unassembled WGS sequence"/>
</dbReference>
<comment type="caution">
    <text evidence="5">The sequence shown here is derived from an EMBL/GenBank/DDBJ whole genome shotgun (WGS) entry which is preliminary data.</text>
</comment>
<feature type="domain" description="GGDEF" evidence="3">
    <location>
        <begin position="597"/>
        <end position="746"/>
    </location>
</feature>
<dbReference type="PROSITE" id="PS50887">
    <property type="entry name" value="GGDEF"/>
    <property type="match status" value="1"/>
</dbReference>
<evidence type="ECO:0000259" key="4">
    <source>
        <dbReference type="PROSITE" id="PS51371"/>
    </source>
</evidence>
<name>A0A4U0F530_9BACL</name>
<dbReference type="Gene3D" id="3.20.20.450">
    <property type="entry name" value="EAL domain"/>
    <property type="match status" value="1"/>
</dbReference>
<dbReference type="InterPro" id="IPR046342">
    <property type="entry name" value="CBS_dom_sf"/>
</dbReference>
<accession>A0A4U0F530</accession>
<dbReference type="GO" id="GO:0071111">
    <property type="term" value="F:cyclic-guanylate-specific phosphodiesterase activity"/>
    <property type="evidence" value="ECO:0007669"/>
    <property type="project" value="InterPro"/>
</dbReference>
<dbReference type="InterPro" id="IPR029787">
    <property type="entry name" value="Nucleotide_cyclase"/>
</dbReference>
<protein>
    <submittedName>
        <fullName evidence="5">EAL domain-containing protein</fullName>
    </submittedName>
</protein>
<dbReference type="PROSITE" id="PS50883">
    <property type="entry name" value="EAL"/>
    <property type="match status" value="1"/>
</dbReference>
<dbReference type="Pfam" id="PF00990">
    <property type="entry name" value="GGDEF"/>
    <property type="match status" value="1"/>
</dbReference>